<dbReference type="EnsemblProtists" id="EOD28888">
    <property type="protein sequence ID" value="EOD28888"/>
    <property type="gene ID" value="EMIHUDRAFT_234405"/>
</dbReference>
<sequence length="165" mass="18269">MSRPDEQNYTSRLPSELSLHVLRRLGPWDLVAACRACAAWDHIARSEGMWRHACDYRWPERSRATPPLRAGDGAPLEMPPWHRAAWPHRLAELSELPRHVKLLRRPRAAAPQPAGDEAEARCDSEGAEAEIASLLAGGAMNVAPLHLCTAELAPLHAELGKALCW</sequence>
<dbReference type="PaxDb" id="2903-EOD28888"/>
<dbReference type="Proteomes" id="UP000013827">
    <property type="component" value="Unassembled WGS sequence"/>
</dbReference>
<dbReference type="InterPro" id="IPR001810">
    <property type="entry name" value="F-box_dom"/>
</dbReference>
<feature type="domain" description="F-box" evidence="1">
    <location>
        <begin position="7"/>
        <end position="53"/>
    </location>
</feature>
<proteinExistence type="predicted"/>
<evidence type="ECO:0000313" key="2">
    <source>
        <dbReference type="EnsemblProtists" id="EOD28888"/>
    </source>
</evidence>
<dbReference type="InterPro" id="IPR036047">
    <property type="entry name" value="F-box-like_dom_sf"/>
</dbReference>
<dbReference type="GeneID" id="17274433"/>
<evidence type="ECO:0000259" key="1">
    <source>
        <dbReference type="PROSITE" id="PS50181"/>
    </source>
</evidence>
<dbReference type="KEGG" id="ehx:EMIHUDRAFT_234405"/>
<dbReference type="HOGENOM" id="CLU_150338_0_0_1"/>
<name>A0A0D3JZF3_EMIH1</name>
<dbReference type="PROSITE" id="PS50181">
    <property type="entry name" value="FBOX"/>
    <property type="match status" value="1"/>
</dbReference>
<accession>A0A0D3JZF3</accession>
<protein>
    <recommendedName>
        <fullName evidence="1">F-box domain-containing protein</fullName>
    </recommendedName>
</protein>
<dbReference type="Pfam" id="PF12937">
    <property type="entry name" value="F-box-like"/>
    <property type="match status" value="1"/>
</dbReference>
<keyword evidence="3" id="KW-1185">Reference proteome</keyword>
<reference evidence="3" key="1">
    <citation type="journal article" date="2013" name="Nature">
        <title>Pan genome of the phytoplankton Emiliania underpins its global distribution.</title>
        <authorList>
            <person name="Read B.A."/>
            <person name="Kegel J."/>
            <person name="Klute M.J."/>
            <person name="Kuo A."/>
            <person name="Lefebvre S.C."/>
            <person name="Maumus F."/>
            <person name="Mayer C."/>
            <person name="Miller J."/>
            <person name="Monier A."/>
            <person name="Salamov A."/>
            <person name="Young J."/>
            <person name="Aguilar M."/>
            <person name="Claverie J.M."/>
            <person name="Frickenhaus S."/>
            <person name="Gonzalez K."/>
            <person name="Herman E.K."/>
            <person name="Lin Y.C."/>
            <person name="Napier J."/>
            <person name="Ogata H."/>
            <person name="Sarno A.F."/>
            <person name="Shmutz J."/>
            <person name="Schroeder D."/>
            <person name="de Vargas C."/>
            <person name="Verret F."/>
            <person name="von Dassow P."/>
            <person name="Valentin K."/>
            <person name="Van de Peer Y."/>
            <person name="Wheeler G."/>
            <person name="Dacks J.B."/>
            <person name="Delwiche C.F."/>
            <person name="Dyhrman S.T."/>
            <person name="Glockner G."/>
            <person name="John U."/>
            <person name="Richards T."/>
            <person name="Worden A.Z."/>
            <person name="Zhang X."/>
            <person name="Grigoriev I.V."/>
            <person name="Allen A.E."/>
            <person name="Bidle K."/>
            <person name="Borodovsky M."/>
            <person name="Bowler C."/>
            <person name="Brownlee C."/>
            <person name="Cock J.M."/>
            <person name="Elias M."/>
            <person name="Gladyshev V.N."/>
            <person name="Groth M."/>
            <person name="Guda C."/>
            <person name="Hadaegh A."/>
            <person name="Iglesias-Rodriguez M.D."/>
            <person name="Jenkins J."/>
            <person name="Jones B.M."/>
            <person name="Lawson T."/>
            <person name="Leese F."/>
            <person name="Lindquist E."/>
            <person name="Lobanov A."/>
            <person name="Lomsadze A."/>
            <person name="Malik S.B."/>
            <person name="Marsh M.E."/>
            <person name="Mackinder L."/>
            <person name="Mock T."/>
            <person name="Mueller-Roeber B."/>
            <person name="Pagarete A."/>
            <person name="Parker M."/>
            <person name="Probert I."/>
            <person name="Quesneville H."/>
            <person name="Raines C."/>
            <person name="Rensing S.A."/>
            <person name="Riano-Pachon D.M."/>
            <person name="Richier S."/>
            <person name="Rokitta S."/>
            <person name="Shiraiwa Y."/>
            <person name="Soanes D.M."/>
            <person name="van der Giezen M."/>
            <person name="Wahlund T.M."/>
            <person name="Williams B."/>
            <person name="Wilson W."/>
            <person name="Wolfe G."/>
            <person name="Wurch L.L."/>
        </authorList>
    </citation>
    <scope>NUCLEOTIDE SEQUENCE</scope>
</reference>
<dbReference type="SUPFAM" id="SSF81383">
    <property type="entry name" value="F-box domain"/>
    <property type="match status" value="1"/>
</dbReference>
<dbReference type="AlphaFoldDB" id="A0A0D3JZF3"/>
<reference evidence="2" key="2">
    <citation type="submission" date="2024-10" db="UniProtKB">
        <authorList>
            <consortium name="EnsemblProtists"/>
        </authorList>
    </citation>
    <scope>IDENTIFICATION</scope>
</reference>
<evidence type="ECO:0000313" key="3">
    <source>
        <dbReference type="Proteomes" id="UP000013827"/>
    </source>
</evidence>
<dbReference type="Gene3D" id="1.20.1280.50">
    <property type="match status" value="1"/>
</dbReference>
<dbReference type="RefSeq" id="XP_005781317.1">
    <property type="nucleotide sequence ID" value="XM_005781260.1"/>
</dbReference>
<organism evidence="2 3">
    <name type="scientific">Emiliania huxleyi (strain CCMP1516)</name>
    <dbReference type="NCBI Taxonomy" id="280463"/>
    <lineage>
        <taxon>Eukaryota</taxon>
        <taxon>Haptista</taxon>
        <taxon>Haptophyta</taxon>
        <taxon>Prymnesiophyceae</taxon>
        <taxon>Isochrysidales</taxon>
        <taxon>Noelaerhabdaceae</taxon>
        <taxon>Emiliania</taxon>
    </lineage>
</organism>